<evidence type="ECO:0000256" key="1">
    <source>
        <dbReference type="ARBA" id="ARBA00001946"/>
    </source>
</evidence>
<dbReference type="SUPFAM" id="SSF111331">
    <property type="entry name" value="NAD kinase/diacylglycerol kinase-like"/>
    <property type="match status" value="1"/>
</dbReference>
<evidence type="ECO:0000256" key="7">
    <source>
        <dbReference type="ARBA" id="ARBA00023209"/>
    </source>
</evidence>
<dbReference type="PANTHER" id="PTHR12358">
    <property type="entry name" value="SPHINGOSINE KINASE"/>
    <property type="match status" value="1"/>
</dbReference>
<keyword evidence="3" id="KW-0808">Transferase</keyword>
<dbReference type="Pfam" id="PF19279">
    <property type="entry name" value="YegS_C"/>
    <property type="match status" value="1"/>
</dbReference>
<dbReference type="InterPro" id="IPR017438">
    <property type="entry name" value="ATP-NAD_kinase_N"/>
</dbReference>
<dbReference type="InterPro" id="IPR001206">
    <property type="entry name" value="Diacylglycerol_kinase_cat_dom"/>
</dbReference>
<name>A0A2S6IM08_9ACTN</name>
<evidence type="ECO:0000313" key="11">
    <source>
        <dbReference type="Proteomes" id="UP000239485"/>
    </source>
</evidence>
<keyword evidence="5 10" id="KW-0418">Kinase</keyword>
<dbReference type="Pfam" id="PF00781">
    <property type="entry name" value="DAGK_cat"/>
    <property type="match status" value="1"/>
</dbReference>
<sequence length="313" mass="31731">MQTDASSAHQGTAAPSGVRVVVNAAAGRACAEVVKRVVVEIGRAAPVELCATAGLADLREVLLSAEGRRLVLLGGDGSVHAALQELHRAGAAREVGPMGLVPLGTGNDLARSLKLPLDPVAAARVAVGGRARDVELLVADTGHVTVNTAHVGIGAAAAAAAMAFKRRLGPLAYPVGAVIAGARPHAGFHLRVEVDGRVEADGEDSVLMVGVGLGGTIGGGVPLVPGADPHDGNADVVIAGSTGPVARVGYAVGLRNGLHVARRDVRTVQGRTVEITAVRGRPFQVNSDGEISPPLTHVRWTMEPAAWQVLCPA</sequence>
<evidence type="ECO:0000256" key="4">
    <source>
        <dbReference type="ARBA" id="ARBA00022741"/>
    </source>
</evidence>
<dbReference type="Proteomes" id="UP000239485">
    <property type="component" value="Unassembled WGS sequence"/>
</dbReference>
<proteinExistence type="inferred from homology"/>
<dbReference type="GO" id="GO:0008654">
    <property type="term" value="P:phospholipid biosynthetic process"/>
    <property type="evidence" value="ECO:0007669"/>
    <property type="project" value="UniProtKB-KW"/>
</dbReference>
<keyword evidence="4" id="KW-0547">Nucleotide-binding</keyword>
<dbReference type="EMBL" id="PTJD01000006">
    <property type="protein sequence ID" value="PPK95267.1"/>
    <property type="molecule type" value="Genomic_DNA"/>
</dbReference>
<dbReference type="RefSeq" id="WP_158257186.1">
    <property type="nucleotide sequence ID" value="NZ_PTJD01000006.1"/>
</dbReference>
<dbReference type="Gene3D" id="2.60.200.40">
    <property type="match status" value="1"/>
</dbReference>
<evidence type="ECO:0000256" key="8">
    <source>
        <dbReference type="ARBA" id="ARBA00023264"/>
    </source>
</evidence>
<dbReference type="SMART" id="SM00046">
    <property type="entry name" value="DAGKc"/>
    <property type="match status" value="1"/>
</dbReference>
<gene>
    <name evidence="10" type="ORF">CLV92_10688</name>
</gene>
<evidence type="ECO:0000256" key="5">
    <source>
        <dbReference type="ARBA" id="ARBA00022777"/>
    </source>
</evidence>
<evidence type="ECO:0000256" key="6">
    <source>
        <dbReference type="ARBA" id="ARBA00022840"/>
    </source>
</evidence>
<dbReference type="InterPro" id="IPR016064">
    <property type="entry name" value="NAD/diacylglycerol_kinase_sf"/>
</dbReference>
<dbReference type="GO" id="GO:0005524">
    <property type="term" value="F:ATP binding"/>
    <property type="evidence" value="ECO:0007669"/>
    <property type="project" value="UniProtKB-KW"/>
</dbReference>
<keyword evidence="7" id="KW-0443">Lipid metabolism</keyword>
<dbReference type="PANTHER" id="PTHR12358:SF54">
    <property type="entry name" value="SPHINGOSINE KINASE RELATED PROTEIN"/>
    <property type="match status" value="1"/>
</dbReference>
<comment type="similarity">
    <text evidence="2">Belongs to the diacylglycerol/lipid kinase family.</text>
</comment>
<protein>
    <submittedName>
        <fullName evidence="10">Diacylglycerol kinase family enzyme</fullName>
    </submittedName>
</protein>
<keyword evidence="11" id="KW-1185">Reference proteome</keyword>
<feature type="domain" description="DAGKc" evidence="9">
    <location>
        <begin position="13"/>
        <end position="143"/>
    </location>
</feature>
<dbReference type="Gene3D" id="3.40.50.10330">
    <property type="entry name" value="Probable inorganic polyphosphate/atp-NAD kinase, domain 1"/>
    <property type="match status" value="1"/>
</dbReference>
<dbReference type="PROSITE" id="PS50146">
    <property type="entry name" value="DAGK"/>
    <property type="match status" value="1"/>
</dbReference>
<keyword evidence="7" id="KW-0594">Phospholipid biosynthesis</keyword>
<dbReference type="OrthoDB" id="142078at2"/>
<reference evidence="10 11" key="1">
    <citation type="submission" date="2018-02" db="EMBL/GenBank/DDBJ databases">
        <title>Genomic Encyclopedia of Archaeal and Bacterial Type Strains, Phase II (KMG-II): from individual species to whole genera.</title>
        <authorList>
            <person name="Goeker M."/>
        </authorList>
    </citation>
    <scope>NUCLEOTIDE SEQUENCE [LARGE SCALE GENOMIC DNA]</scope>
    <source>
        <strain evidence="10 11">DSM 22857</strain>
    </source>
</reference>
<accession>A0A2S6IM08</accession>
<dbReference type="GO" id="GO:0016301">
    <property type="term" value="F:kinase activity"/>
    <property type="evidence" value="ECO:0007669"/>
    <property type="project" value="UniProtKB-KW"/>
</dbReference>
<dbReference type="InterPro" id="IPR050187">
    <property type="entry name" value="Lipid_Phosphate_FormReg"/>
</dbReference>
<comment type="caution">
    <text evidence="10">The sequence shown here is derived from an EMBL/GenBank/DDBJ whole genome shotgun (WGS) entry which is preliminary data.</text>
</comment>
<dbReference type="AlphaFoldDB" id="A0A2S6IM08"/>
<dbReference type="InterPro" id="IPR045540">
    <property type="entry name" value="YegS/DAGK_C"/>
</dbReference>
<evidence type="ECO:0000313" key="10">
    <source>
        <dbReference type="EMBL" id="PPK95267.1"/>
    </source>
</evidence>
<evidence type="ECO:0000259" key="9">
    <source>
        <dbReference type="PROSITE" id="PS50146"/>
    </source>
</evidence>
<evidence type="ECO:0000256" key="2">
    <source>
        <dbReference type="ARBA" id="ARBA00005983"/>
    </source>
</evidence>
<keyword evidence="8" id="KW-1208">Phospholipid metabolism</keyword>
<keyword evidence="6" id="KW-0067">ATP-binding</keyword>
<organism evidence="10 11">
    <name type="scientific">Kineococcus xinjiangensis</name>
    <dbReference type="NCBI Taxonomy" id="512762"/>
    <lineage>
        <taxon>Bacteria</taxon>
        <taxon>Bacillati</taxon>
        <taxon>Actinomycetota</taxon>
        <taxon>Actinomycetes</taxon>
        <taxon>Kineosporiales</taxon>
        <taxon>Kineosporiaceae</taxon>
        <taxon>Kineococcus</taxon>
    </lineage>
</organism>
<evidence type="ECO:0000256" key="3">
    <source>
        <dbReference type="ARBA" id="ARBA00022679"/>
    </source>
</evidence>
<keyword evidence="7" id="KW-0444">Lipid biosynthesis</keyword>
<comment type="cofactor">
    <cofactor evidence="1">
        <name>Mg(2+)</name>
        <dbReference type="ChEBI" id="CHEBI:18420"/>
    </cofactor>
</comment>